<gene>
    <name evidence="2" type="ORF">TR92355</name>
</gene>
<protein>
    <recommendedName>
        <fullName evidence="3">Secreted protein</fullName>
    </recommendedName>
</protein>
<proteinExistence type="predicted"/>
<feature type="chain" id="PRO_5007051359" description="Secreted protein" evidence="1">
    <location>
        <begin position="20"/>
        <end position="123"/>
    </location>
</feature>
<dbReference type="EMBL" id="GEEE01006896">
    <property type="protein sequence ID" value="JAP56329.1"/>
    <property type="molecule type" value="Transcribed_RNA"/>
</dbReference>
<evidence type="ECO:0000256" key="1">
    <source>
        <dbReference type="SAM" id="SignalP"/>
    </source>
</evidence>
<organism evidence="2">
    <name type="scientific">Schistocephalus solidus</name>
    <name type="common">Tapeworm</name>
    <dbReference type="NCBI Taxonomy" id="70667"/>
    <lineage>
        <taxon>Eukaryota</taxon>
        <taxon>Metazoa</taxon>
        <taxon>Spiralia</taxon>
        <taxon>Lophotrochozoa</taxon>
        <taxon>Platyhelminthes</taxon>
        <taxon>Cestoda</taxon>
        <taxon>Eucestoda</taxon>
        <taxon>Diphyllobothriidea</taxon>
        <taxon>Diphyllobothriidae</taxon>
        <taxon>Schistocephalus</taxon>
    </lineage>
</organism>
<accession>A0A0X3PXI8</accession>
<name>A0A0X3PXI8_SCHSO</name>
<sequence>MRKHNFASFFLICLRFCVQQGITVHPETGFSTRLRRDNLSYFLDVPIVLNYRWTGNCLLPTSEKSHQTADPTPPVALKASLLCSALTGCAWRLAAGRVFFGAWICLLRPPYTTAARTFKIPKL</sequence>
<evidence type="ECO:0000313" key="2">
    <source>
        <dbReference type="EMBL" id="JAP56329.1"/>
    </source>
</evidence>
<reference evidence="2" key="1">
    <citation type="submission" date="2016-01" db="EMBL/GenBank/DDBJ databases">
        <title>Reference transcriptome for the parasite Schistocephalus solidus: insights into the molecular evolution of parasitism.</title>
        <authorList>
            <person name="Hebert F.O."/>
            <person name="Grambauer S."/>
            <person name="Barber I."/>
            <person name="Landry C.R."/>
            <person name="Aubin-Horth N."/>
        </authorList>
    </citation>
    <scope>NUCLEOTIDE SEQUENCE</scope>
</reference>
<dbReference type="AlphaFoldDB" id="A0A0X3PXI8"/>
<feature type="signal peptide" evidence="1">
    <location>
        <begin position="1"/>
        <end position="19"/>
    </location>
</feature>
<keyword evidence="1" id="KW-0732">Signal</keyword>
<evidence type="ECO:0008006" key="3">
    <source>
        <dbReference type="Google" id="ProtNLM"/>
    </source>
</evidence>